<dbReference type="PROSITE" id="PS00534">
    <property type="entry name" value="FERROCHELATASE"/>
    <property type="match status" value="1"/>
</dbReference>
<dbReference type="Gene3D" id="3.40.50.1400">
    <property type="match status" value="2"/>
</dbReference>
<evidence type="ECO:0000256" key="2">
    <source>
        <dbReference type="ARBA" id="ARBA00023004"/>
    </source>
</evidence>
<evidence type="ECO:0000256" key="4">
    <source>
        <dbReference type="ARBA" id="ARBA00023239"/>
    </source>
</evidence>
<comment type="catalytic activity">
    <reaction evidence="7 8">
        <text>heme b + 2 H(+) = protoporphyrin IX + Fe(2+)</text>
        <dbReference type="Rhea" id="RHEA:22584"/>
        <dbReference type="ChEBI" id="CHEBI:15378"/>
        <dbReference type="ChEBI" id="CHEBI:29033"/>
        <dbReference type="ChEBI" id="CHEBI:57306"/>
        <dbReference type="ChEBI" id="CHEBI:60344"/>
        <dbReference type="EC" id="4.98.1.1"/>
    </reaction>
</comment>
<dbReference type="EMBL" id="QICQ01000002">
    <property type="protein sequence ID" value="PXV84001.1"/>
    <property type="molecule type" value="Genomic_DNA"/>
</dbReference>
<keyword evidence="10" id="KW-1185">Reference proteome</keyword>
<dbReference type="Pfam" id="PF00762">
    <property type="entry name" value="Ferrochelatase"/>
    <property type="match status" value="1"/>
</dbReference>
<evidence type="ECO:0000256" key="5">
    <source>
        <dbReference type="ARBA" id="ARBA00023244"/>
    </source>
</evidence>
<evidence type="ECO:0000256" key="7">
    <source>
        <dbReference type="HAMAP-Rule" id="MF_00323"/>
    </source>
</evidence>
<dbReference type="InterPro" id="IPR033644">
    <property type="entry name" value="Ferrochelatase_C"/>
</dbReference>
<evidence type="ECO:0000256" key="3">
    <source>
        <dbReference type="ARBA" id="ARBA00023133"/>
    </source>
</evidence>
<accession>A0ABX5MDC8</accession>
<dbReference type="CDD" id="cd03411">
    <property type="entry name" value="Ferrochelatase_N"/>
    <property type="match status" value="1"/>
</dbReference>
<dbReference type="SUPFAM" id="SSF53800">
    <property type="entry name" value="Chelatase"/>
    <property type="match status" value="1"/>
</dbReference>
<comment type="pathway">
    <text evidence="7 8">Porphyrin-containing compound metabolism; protoheme biosynthesis; protoheme from protoporphyrin-IX: step 1/1.</text>
</comment>
<protein>
    <recommendedName>
        <fullName evidence="7 8">Ferrochelatase</fullName>
        <ecNumber evidence="7 8">4.98.1.1</ecNumber>
    </recommendedName>
    <alternativeName>
        <fullName evidence="7">Heme synthase</fullName>
    </alternativeName>
    <alternativeName>
        <fullName evidence="7">Protoheme ferro-lyase</fullName>
    </alternativeName>
</protein>
<sequence>MSRIILPEPAYQHGSIDRVGVLLINLGTPDAPNAKSLRTYLRQFLSEPRIVEFPRWLWWLILNGIILNIRPGKSAKKYAQIWTPEGSPLKIHTERQTELVAALLKKQLNSVPIVEYAMIVGNPSIAERLQRMREQGCSRILVLSLFPQYAASSAGCALDSVFTELGKMRNIPDIRTVKHYHDDPGYIAALAQNVRDYWEKHGRPDKLVISFHGVPRKTLEMGDPYHCECQKTGRLLAEALELTNDQYQVCFQSRFGFSQWLSPYTSEVLKELGKQETGRVDVVCPGFVSDCLETLEEIAMEGKTTFTEAGGGEFHYIPSLNEHPEWIKAMRDMIQTHLAGWVVRQPSEEDAEQSRKRALELGAEE</sequence>
<name>A0ABX5MDC8_9PROT</name>
<comment type="subcellular location">
    <subcellularLocation>
        <location evidence="7 8">Cytoplasm</location>
    </subcellularLocation>
</comment>
<dbReference type="InterPro" id="IPR019772">
    <property type="entry name" value="Ferrochelatase_AS"/>
</dbReference>
<dbReference type="Proteomes" id="UP000247780">
    <property type="component" value="Unassembled WGS sequence"/>
</dbReference>
<dbReference type="InterPro" id="IPR033659">
    <property type="entry name" value="Ferrochelatase_N"/>
</dbReference>
<dbReference type="InterPro" id="IPR001015">
    <property type="entry name" value="Ferrochelatase"/>
</dbReference>
<comment type="similarity">
    <text evidence="1 7 8">Belongs to the ferrochelatase family.</text>
</comment>
<evidence type="ECO:0000256" key="6">
    <source>
        <dbReference type="ARBA" id="ARBA00024536"/>
    </source>
</evidence>
<dbReference type="PANTHER" id="PTHR11108">
    <property type="entry name" value="FERROCHELATASE"/>
    <property type="match status" value="1"/>
</dbReference>
<dbReference type="HAMAP" id="MF_00323">
    <property type="entry name" value="Ferrochelatase"/>
    <property type="match status" value="1"/>
</dbReference>
<comment type="catalytic activity">
    <reaction evidence="6">
        <text>Fe-coproporphyrin III + 2 H(+) = coproporphyrin III + Fe(2+)</text>
        <dbReference type="Rhea" id="RHEA:49572"/>
        <dbReference type="ChEBI" id="CHEBI:15378"/>
        <dbReference type="ChEBI" id="CHEBI:29033"/>
        <dbReference type="ChEBI" id="CHEBI:68438"/>
        <dbReference type="ChEBI" id="CHEBI:131725"/>
        <dbReference type="EC" id="4.99.1.9"/>
    </reaction>
    <physiologicalReaction direction="right-to-left" evidence="6">
        <dbReference type="Rhea" id="RHEA:49574"/>
    </physiologicalReaction>
</comment>
<keyword evidence="3 7" id="KW-0350">Heme biosynthesis</keyword>
<dbReference type="RefSeq" id="WP_011633865.1">
    <property type="nucleotide sequence ID" value="NZ_FNYF01000003.1"/>
</dbReference>
<dbReference type="CDD" id="cd00419">
    <property type="entry name" value="Ferrochelatase_C"/>
    <property type="match status" value="1"/>
</dbReference>
<keyword evidence="7 8" id="KW-0963">Cytoplasm</keyword>
<dbReference type="NCBIfam" id="TIGR00109">
    <property type="entry name" value="hemH"/>
    <property type="match status" value="1"/>
</dbReference>
<evidence type="ECO:0000313" key="10">
    <source>
        <dbReference type="Proteomes" id="UP000247780"/>
    </source>
</evidence>
<proteinExistence type="inferred from homology"/>
<feature type="binding site" evidence="7">
    <location>
        <position position="293"/>
    </location>
    <ligand>
        <name>Fe(2+)</name>
        <dbReference type="ChEBI" id="CHEBI:29033"/>
    </ligand>
</feature>
<evidence type="ECO:0000256" key="8">
    <source>
        <dbReference type="RuleBase" id="RU000607"/>
    </source>
</evidence>
<organism evidence="9 10">
    <name type="scientific">Nitrosomonas eutropha</name>
    <dbReference type="NCBI Taxonomy" id="916"/>
    <lineage>
        <taxon>Bacteria</taxon>
        <taxon>Pseudomonadati</taxon>
        <taxon>Pseudomonadota</taxon>
        <taxon>Betaproteobacteria</taxon>
        <taxon>Nitrosomonadales</taxon>
        <taxon>Nitrosomonadaceae</taxon>
        <taxon>Nitrosomonas</taxon>
    </lineage>
</organism>
<reference evidence="9 10" key="1">
    <citation type="submission" date="2018-04" db="EMBL/GenBank/DDBJ databases">
        <title>Active sludge and wastewater microbial communities from Klosterneuburg, Austria.</title>
        <authorList>
            <person name="Wagner M."/>
        </authorList>
    </citation>
    <scope>NUCLEOTIDE SEQUENCE [LARGE SCALE GENOMIC DNA]</scope>
    <source>
        <strain evidence="9 10">Nm 57</strain>
    </source>
</reference>
<dbReference type="EC" id="4.98.1.1" evidence="7 8"/>
<keyword evidence="5 7" id="KW-0627">Porphyrin biosynthesis</keyword>
<comment type="caution">
    <text evidence="9">The sequence shown here is derived from an EMBL/GenBank/DDBJ whole genome shotgun (WGS) entry which is preliminary data.</text>
</comment>
<keyword evidence="7" id="KW-0479">Metal-binding</keyword>
<evidence type="ECO:0000313" key="9">
    <source>
        <dbReference type="EMBL" id="PXV84001.1"/>
    </source>
</evidence>
<feature type="binding site" evidence="7">
    <location>
        <position position="212"/>
    </location>
    <ligand>
        <name>Fe(2+)</name>
        <dbReference type="ChEBI" id="CHEBI:29033"/>
    </ligand>
</feature>
<keyword evidence="2 7" id="KW-0408">Iron</keyword>
<comment type="function">
    <text evidence="7 8">Catalyzes the ferrous insertion into protoporphyrin IX.</text>
</comment>
<evidence type="ECO:0000256" key="1">
    <source>
        <dbReference type="ARBA" id="ARBA00007718"/>
    </source>
</evidence>
<keyword evidence="4 7" id="KW-0456">Lyase</keyword>
<gene>
    <name evidence="7" type="primary">hemH</name>
    <name evidence="9" type="ORF">C8R14_102120</name>
</gene>
<dbReference type="PANTHER" id="PTHR11108:SF1">
    <property type="entry name" value="FERROCHELATASE, MITOCHONDRIAL"/>
    <property type="match status" value="1"/>
</dbReference>